<comment type="caution">
    <text evidence="2">The sequence shown here is derived from an EMBL/GenBank/DDBJ whole genome shotgun (WGS) entry which is preliminary data.</text>
</comment>
<gene>
    <name evidence="2" type="ORF">GCM10022255_074680</name>
</gene>
<keyword evidence="1" id="KW-0472">Membrane</keyword>
<protein>
    <recommendedName>
        <fullName evidence="4">DUF3592 domain-containing protein</fullName>
    </recommendedName>
</protein>
<evidence type="ECO:0000256" key="1">
    <source>
        <dbReference type="SAM" id="Phobius"/>
    </source>
</evidence>
<keyword evidence="1" id="KW-1133">Transmembrane helix</keyword>
<keyword evidence="1" id="KW-0812">Transmembrane</keyword>
<keyword evidence="3" id="KW-1185">Reference proteome</keyword>
<reference evidence="3" key="1">
    <citation type="journal article" date="2019" name="Int. J. Syst. Evol. Microbiol.">
        <title>The Global Catalogue of Microorganisms (GCM) 10K type strain sequencing project: providing services to taxonomists for standard genome sequencing and annotation.</title>
        <authorList>
            <consortium name="The Broad Institute Genomics Platform"/>
            <consortium name="The Broad Institute Genome Sequencing Center for Infectious Disease"/>
            <person name="Wu L."/>
            <person name="Ma J."/>
        </authorList>
    </citation>
    <scope>NUCLEOTIDE SEQUENCE [LARGE SCALE GENOMIC DNA]</scope>
    <source>
        <strain evidence="3">JCM 17441</strain>
    </source>
</reference>
<accession>A0ABP8DJD6</accession>
<organism evidence="2 3">
    <name type="scientific">Dactylosporangium darangshiense</name>
    <dbReference type="NCBI Taxonomy" id="579108"/>
    <lineage>
        <taxon>Bacteria</taxon>
        <taxon>Bacillati</taxon>
        <taxon>Actinomycetota</taxon>
        <taxon>Actinomycetes</taxon>
        <taxon>Micromonosporales</taxon>
        <taxon>Micromonosporaceae</taxon>
        <taxon>Dactylosporangium</taxon>
    </lineage>
</organism>
<evidence type="ECO:0000313" key="3">
    <source>
        <dbReference type="Proteomes" id="UP001500620"/>
    </source>
</evidence>
<dbReference type="EMBL" id="BAABAT010000027">
    <property type="protein sequence ID" value="GAA4257528.1"/>
    <property type="molecule type" value="Genomic_DNA"/>
</dbReference>
<feature type="transmembrane region" description="Helical" evidence="1">
    <location>
        <begin position="140"/>
        <end position="165"/>
    </location>
</feature>
<evidence type="ECO:0008006" key="4">
    <source>
        <dbReference type="Google" id="ProtNLM"/>
    </source>
</evidence>
<feature type="transmembrane region" description="Helical" evidence="1">
    <location>
        <begin position="177"/>
        <end position="196"/>
    </location>
</feature>
<sequence length="240" mass="25683">MGRAKGPTGRLATVAGLAAVLAVMAGLFWYGTIHTHHRIREAVAYDAAGFCPQAAGGECVEVVDAVVHDRVESESSDSTLYYLDVNTPDGSRERVRVSHEMYDGVEVGSEVQLWRFRDRTVAVEHGDLHSGTYLSPGPPYLAGLVGTLFWAVVFWVAAMLSVAMLRPDRGQTAFDAGLPFFAAVAGVVVLVVGFVLDEIANVAQFDPRLVYVSMLLAPAAAIVVVVRALLRAATAGRVVR</sequence>
<name>A0ABP8DJD6_9ACTN</name>
<proteinExistence type="predicted"/>
<feature type="transmembrane region" description="Helical" evidence="1">
    <location>
        <begin position="208"/>
        <end position="230"/>
    </location>
</feature>
<feature type="transmembrane region" description="Helical" evidence="1">
    <location>
        <begin position="12"/>
        <end position="31"/>
    </location>
</feature>
<evidence type="ECO:0000313" key="2">
    <source>
        <dbReference type="EMBL" id="GAA4257528.1"/>
    </source>
</evidence>
<dbReference type="Proteomes" id="UP001500620">
    <property type="component" value="Unassembled WGS sequence"/>
</dbReference>